<evidence type="ECO:0008006" key="10">
    <source>
        <dbReference type="Google" id="ProtNLM"/>
    </source>
</evidence>
<gene>
    <name evidence="8" type="ORF">OXX778_LOCUS7916</name>
</gene>
<feature type="transmembrane region" description="Helical" evidence="7">
    <location>
        <begin position="92"/>
        <end position="110"/>
    </location>
</feature>
<sequence length="272" mass="31985">MMHMPPNPPLYSKSSSFTLPDTSPSHSRNCMDRYTATAKRSKFLKRLFKLGHMDFQFALWQMYYLFISPQKVFRDFVYRKQTKNQFARDDPAFLVLLSGFLLISSILFGLVMKLSFFLLVKFVVWVVLIDCIGVGIIIASIYWYISNRFLLKNPKSNLDVEWAYCFDVHLNAFFPLLVILHILQLPLLMTIIDHDWYLSSIVGNTFWLAGISYYFYNLFLGFNVLPFLKNTKVLLYPFTILILLYIVMTGLNINLSRLMMNAYEYRLLSWSP</sequence>
<evidence type="ECO:0000256" key="3">
    <source>
        <dbReference type="ARBA" id="ARBA00022692"/>
    </source>
</evidence>
<comment type="similarity">
    <text evidence="2">Belongs to the unc-50 family.</text>
</comment>
<protein>
    <recommendedName>
        <fullName evidence="10">Unc-50-like protein</fullName>
    </recommendedName>
</protein>
<evidence type="ECO:0000256" key="4">
    <source>
        <dbReference type="ARBA" id="ARBA00022989"/>
    </source>
</evidence>
<proteinExistence type="inferred from homology"/>
<reference evidence="8" key="1">
    <citation type="submission" date="2021-02" db="EMBL/GenBank/DDBJ databases">
        <authorList>
            <person name="Nowell W R."/>
        </authorList>
    </citation>
    <scope>NUCLEOTIDE SEQUENCE</scope>
    <source>
        <strain evidence="8">Ploen Becks lab</strain>
    </source>
</reference>
<evidence type="ECO:0000256" key="7">
    <source>
        <dbReference type="SAM" id="Phobius"/>
    </source>
</evidence>
<feature type="transmembrane region" description="Helical" evidence="7">
    <location>
        <begin position="235"/>
        <end position="255"/>
    </location>
</feature>
<dbReference type="EMBL" id="CAJNOC010001048">
    <property type="protein sequence ID" value="CAF0830055.1"/>
    <property type="molecule type" value="Genomic_DNA"/>
</dbReference>
<comment type="subcellular location">
    <subcellularLocation>
        <location evidence="1">Membrane</location>
        <topology evidence="1">Multi-pass membrane protein</topology>
    </subcellularLocation>
</comment>
<dbReference type="Proteomes" id="UP000663879">
    <property type="component" value="Unassembled WGS sequence"/>
</dbReference>
<dbReference type="AlphaFoldDB" id="A0A813UIM5"/>
<name>A0A813UIM5_9BILA</name>
<organism evidence="8 9">
    <name type="scientific">Brachionus calyciflorus</name>
    <dbReference type="NCBI Taxonomy" id="104777"/>
    <lineage>
        <taxon>Eukaryota</taxon>
        <taxon>Metazoa</taxon>
        <taxon>Spiralia</taxon>
        <taxon>Gnathifera</taxon>
        <taxon>Rotifera</taxon>
        <taxon>Eurotatoria</taxon>
        <taxon>Monogononta</taxon>
        <taxon>Pseudotrocha</taxon>
        <taxon>Ploima</taxon>
        <taxon>Brachionidae</taxon>
        <taxon>Brachionus</taxon>
    </lineage>
</organism>
<dbReference type="Pfam" id="PF05216">
    <property type="entry name" value="UNC-50"/>
    <property type="match status" value="1"/>
</dbReference>
<keyword evidence="3 7" id="KW-0812">Transmembrane</keyword>
<keyword evidence="4 7" id="KW-1133">Transmembrane helix</keyword>
<comment type="caution">
    <text evidence="8">The sequence shown here is derived from an EMBL/GenBank/DDBJ whole genome shotgun (WGS) entry which is preliminary data.</text>
</comment>
<evidence type="ECO:0000256" key="2">
    <source>
        <dbReference type="ARBA" id="ARBA00006293"/>
    </source>
</evidence>
<dbReference type="PANTHER" id="PTHR12841:SF6">
    <property type="entry name" value="PROTEIN UNC-50 HOMOLOG"/>
    <property type="match status" value="1"/>
</dbReference>
<evidence type="ECO:0000256" key="5">
    <source>
        <dbReference type="ARBA" id="ARBA00023136"/>
    </source>
</evidence>
<feature type="region of interest" description="Disordered" evidence="6">
    <location>
        <begin position="1"/>
        <end position="26"/>
    </location>
</feature>
<evidence type="ECO:0000256" key="1">
    <source>
        <dbReference type="ARBA" id="ARBA00004141"/>
    </source>
</evidence>
<accession>A0A813UIM5</accession>
<dbReference type="OrthoDB" id="10027013at2759"/>
<evidence type="ECO:0000256" key="6">
    <source>
        <dbReference type="SAM" id="MobiDB-lite"/>
    </source>
</evidence>
<dbReference type="GO" id="GO:0000139">
    <property type="term" value="C:Golgi membrane"/>
    <property type="evidence" value="ECO:0007669"/>
    <property type="project" value="TreeGrafter"/>
</dbReference>
<evidence type="ECO:0000313" key="8">
    <source>
        <dbReference type="EMBL" id="CAF0830055.1"/>
    </source>
</evidence>
<feature type="transmembrane region" description="Helical" evidence="7">
    <location>
        <begin position="168"/>
        <end position="189"/>
    </location>
</feature>
<feature type="compositionally biased region" description="Polar residues" evidence="6">
    <location>
        <begin position="12"/>
        <end position="26"/>
    </location>
</feature>
<dbReference type="InterPro" id="IPR007881">
    <property type="entry name" value="UNC-50"/>
</dbReference>
<keyword evidence="9" id="KW-1185">Reference proteome</keyword>
<dbReference type="PANTHER" id="PTHR12841">
    <property type="entry name" value="PROTEIN UNC-50 HOMOLOG"/>
    <property type="match status" value="1"/>
</dbReference>
<feature type="transmembrane region" description="Helical" evidence="7">
    <location>
        <begin position="122"/>
        <end position="145"/>
    </location>
</feature>
<keyword evidence="5 7" id="KW-0472">Membrane</keyword>
<evidence type="ECO:0000313" key="9">
    <source>
        <dbReference type="Proteomes" id="UP000663879"/>
    </source>
</evidence>